<evidence type="ECO:0000256" key="2">
    <source>
        <dbReference type="SAM" id="SignalP"/>
    </source>
</evidence>
<evidence type="ECO:0008006" key="5">
    <source>
        <dbReference type="Google" id="ProtNLM"/>
    </source>
</evidence>
<dbReference type="Proteomes" id="UP001515943">
    <property type="component" value="Unassembled WGS sequence"/>
</dbReference>
<name>A0ABX1FQ05_9PSEU</name>
<organism evidence="3 4">
    <name type="scientific">Lentzea indica</name>
    <dbReference type="NCBI Taxonomy" id="2604800"/>
    <lineage>
        <taxon>Bacteria</taxon>
        <taxon>Bacillati</taxon>
        <taxon>Actinomycetota</taxon>
        <taxon>Actinomycetes</taxon>
        <taxon>Pseudonocardiales</taxon>
        <taxon>Pseudonocardiaceae</taxon>
        <taxon>Lentzea</taxon>
    </lineage>
</organism>
<feature type="signal peptide" evidence="2">
    <location>
        <begin position="1"/>
        <end position="25"/>
    </location>
</feature>
<feature type="compositionally biased region" description="Basic and acidic residues" evidence="1">
    <location>
        <begin position="309"/>
        <end position="318"/>
    </location>
</feature>
<comment type="caution">
    <text evidence="3">The sequence shown here is derived from an EMBL/GenBank/DDBJ whole genome shotgun (WGS) entry which is preliminary data.</text>
</comment>
<reference evidence="3 4" key="1">
    <citation type="submission" date="2019-08" db="EMBL/GenBank/DDBJ databases">
        <title>Lentzea from Indian Himalayas.</title>
        <authorList>
            <person name="Mandal S."/>
            <person name="Mallick Gupta A."/>
            <person name="Maiti P.K."/>
            <person name="Sarkar J."/>
            <person name="Mandal S."/>
        </authorList>
    </citation>
    <scope>NUCLEOTIDE SEQUENCE [LARGE SCALE GENOMIC DNA]</scope>
    <source>
        <strain evidence="3 4">PSKA42</strain>
    </source>
</reference>
<evidence type="ECO:0000256" key="1">
    <source>
        <dbReference type="SAM" id="MobiDB-lite"/>
    </source>
</evidence>
<keyword evidence="4" id="KW-1185">Reference proteome</keyword>
<feature type="region of interest" description="Disordered" evidence="1">
    <location>
        <begin position="309"/>
        <end position="331"/>
    </location>
</feature>
<dbReference type="EMBL" id="VSRL01000150">
    <property type="protein sequence ID" value="NKE61037.1"/>
    <property type="molecule type" value="Genomic_DNA"/>
</dbReference>
<feature type="chain" id="PRO_5045382139" description="Ig-like domain-containing protein" evidence="2">
    <location>
        <begin position="26"/>
        <end position="331"/>
    </location>
</feature>
<evidence type="ECO:0000313" key="3">
    <source>
        <dbReference type="EMBL" id="NKE61037.1"/>
    </source>
</evidence>
<gene>
    <name evidence="3" type="ORF">FXN61_31340</name>
</gene>
<proteinExistence type="predicted"/>
<evidence type="ECO:0000313" key="4">
    <source>
        <dbReference type="Proteomes" id="UP001515943"/>
    </source>
</evidence>
<accession>A0ABX1FQ05</accession>
<sequence>MRKALSLVAAMTMAMVALNVPAASAATSVTFQPQTVLGPGVPKDGTSDQNVVALGEVTFDTTATQTAQLVSVMRVNDVTIRSLFDNEIVCKWAGGSKNVVLGQNVYQRGSGKPQFEDLTLTTSQLVHPGVATRVTCTAFIRTASLGWDDSTLRLVSGSLKAVVFAGKAIQASTPPGLYKVDAANPVVRQPLLPLSDVPADTQSLDVVADAEYMICHTTGQCDKTKTSKASFTLIVNQWKADGTLCQSDTSTSVVLDTPYWVHHVVVPLKKSGLVVRKDCAPRFNAYVLVKWLGGETGAVQGVATGLTDSRRSEAKHNSDMSSVHVIPNRLS</sequence>
<protein>
    <recommendedName>
        <fullName evidence="5">Ig-like domain-containing protein</fullName>
    </recommendedName>
</protein>
<keyword evidence="2" id="KW-0732">Signal</keyword>
<dbReference type="RefSeq" id="WP_167977689.1">
    <property type="nucleotide sequence ID" value="NZ_VSRL01000150.1"/>
</dbReference>